<organism evidence="8 9">
    <name type="scientific">Massilia suwonensis</name>
    <dbReference type="NCBI Taxonomy" id="648895"/>
    <lineage>
        <taxon>Bacteria</taxon>
        <taxon>Pseudomonadati</taxon>
        <taxon>Pseudomonadota</taxon>
        <taxon>Betaproteobacteria</taxon>
        <taxon>Burkholderiales</taxon>
        <taxon>Oxalobacteraceae</taxon>
        <taxon>Telluria group</taxon>
        <taxon>Massilia</taxon>
    </lineage>
</organism>
<dbReference type="PROSITE" id="PS00714">
    <property type="entry name" value="NA_DICARBOXYL_SYMP_2"/>
    <property type="match status" value="1"/>
</dbReference>
<evidence type="ECO:0000256" key="3">
    <source>
        <dbReference type="ARBA" id="ARBA00022692"/>
    </source>
</evidence>
<gene>
    <name evidence="8" type="primary">dctA</name>
    <name evidence="8" type="ORF">ACFPQ5_12895</name>
</gene>
<accession>A0ABW0MLH2</accession>
<name>A0ABW0MLH2_9BURK</name>
<evidence type="ECO:0000256" key="5">
    <source>
        <dbReference type="ARBA" id="ARBA00022989"/>
    </source>
</evidence>
<protein>
    <submittedName>
        <fullName evidence="8">C4-dicarboxylate transporter DctA</fullName>
    </submittedName>
</protein>
<feature type="transmembrane region" description="Helical" evidence="7">
    <location>
        <begin position="220"/>
        <end position="243"/>
    </location>
</feature>
<dbReference type="PANTHER" id="PTHR42865:SF1">
    <property type="entry name" value="AEROBIC C4-DICARBOXYLATE TRANSPORT PROTEIN"/>
    <property type="match status" value="1"/>
</dbReference>
<sequence>MSTRIFGKLYVQVLIGVVAGGLLGFLYPQLGTDLKPLGDVFIRLIKMVFAPVIFAMVVLGIARMESMKELGRVGVRALIYFEVLSTFALLLGLVVVNVFQPGAGMNVDAKALDTHAISNYTAAAAKSGGFVEFLLHMVPTSVVEALAKNDILQILVFATMFGVALSHMGRAAKPVVDVLEAFSNAMFVVVRMVMRIAPIAAFGAIAFTVGKYGLGSLLSLGQLMACMYLTCVAFVFVVLNAIARASGFSLWKFLRYIKDEIFTVLGTSSSESVVPQLMHKLEHLGVSKPVVGLVVPAGVTFNPDGQCIYYTMAAIFIAQATNTPLSLVDQLVIMGVLMVTSKGSAGVTGSGFITLAATLASMGNIPVAGMVLLLGVDRFMSEARAITNTIGNAVGTVAIAKWVGGVDSTRMQRILDGNEVAPLVKPAEETPVPVELNVVGLPGVHKASA</sequence>
<keyword evidence="3 7" id="KW-0812">Transmembrane</keyword>
<comment type="caution">
    <text evidence="8">The sequence shown here is derived from an EMBL/GenBank/DDBJ whole genome shotgun (WGS) entry which is preliminary data.</text>
</comment>
<comment type="subcellular location">
    <subcellularLocation>
        <location evidence="1">Membrane</location>
        <topology evidence="1">Multi-pass membrane protein</topology>
    </subcellularLocation>
</comment>
<evidence type="ECO:0000256" key="4">
    <source>
        <dbReference type="ARBA" id="ARBA00022847"/>
    </source>
</evidence>
<keyword evidence="5 7" id="KW-1133">Transmembrane helix</keyword>
<keyword evidence="9" id="KW-1185">Reference proteome</keyword>
<keyword evidence="6 7" id="KW-0472">Membrane</keyword>
<feature type="transmembrane region" description="Helical" evidence="7">
    <location>
        <begin position="9"/>
        <end position="28"/>
    </location>
</feature>
<evidence type="ECO:0000313" key="9">
    <source>
        <dbReference type="Proteomes" id="UP001596101"/>
    </source>
</evidence>
<dbReference type="PANTHER" id="PTHR42865">
    <property type="entry name" value="PROTON/GLUTAMATE-ASPARTATE SYMPORTER"/>
    <property type="match status" value="1"/>
</dbReference>
<dbReference type="InterPro" id="IPR001991">
    <property type="entry name" value="Na-dicarboxylate_symporter"/>
</dbReference>
<feature type="transmembrane region" description="Helical" evidence="7">
    <location>
        <begin position="40"/>
        <end position="61"/>
    </location>
</feature>
<dbReference type="SUPFAM" id="SSF118215">
    <property type="entry name" value="Proton glutamate symport protein"/>
    <property type="match status" value="1"/>
</dbReference>
<feature type="transmembrane region" description="Helical" evidence="7">
    <location>
        <begin position="151"/>
        <end position="172"/>
    </location>
</feature>
<feature type="transmembrane region" description="Helical" evidence="7">
    <location>
        <begin position="193"/>
        <end position="214"/>
    </location>
</feature>
<keyword evidence="4" id="KW-0769">Symport</keyword>
<dbReference type="InterPro" id="IPR036458">
    <property type="entry name" value="Na:dicarbo_symporter_sf"/>
</dbReference>
<feature type="transmembrane region" description="Helical" evidence="7">
    <location>
        <begin position="73"/>
        <end position="99"/>
    </location>
</feature>
<evidence type="ECO:0000313" key="8">
    <source>
        <dbReference type="EMBL" id="MFC5479099.1"/>
    </source>
</evidence>
<keyword evidence="2" id="KW-0813">Transport</keyword>
<evidence type="ECO:0000256" key="6">
    <source>
        <dbReference type="ARBA" id="ARBA00023136"/>
    </source>
</evidence>
<proteinExistence type="predicted"/>
<reference evidence="9" key="1">
    <citation type="journal article" date="2019" name="Int. J. Syst. Evol. Microbiol.">
        <title>The Global Catalogue of Microorganisms (GCM) 10K type strain sequencing project: providing services to taxonomists for standard genome sequencing and annotation.</title>
        <authorList>
            <consortium name="The Broad Institute Genomics Platform"/>
            <consortium name="The Broad Institute Genome Sequencing Center for Infectious Disease"/>
            <person name="Wu L."/>
            <person name="Ma J."/>
        </authorList>
    </citation>
    <scope>NUCLEOTIDE SEQUENCE [LARGE SCALE GENOMIC DNA]</scope>
    <source>
        <strain evidence="9">CCUG 43111</strain>
    </source>
</reference>
<dbReference type="RefSeq" id="WP_379755977.1">
    <property type="nucleotide sequence ID" value="NZ_JBHSMR010000013.1"/>
</dbReference>
<dbReference type="Pfam" id="PF00375">
    <property type="entry name" value="SDF"/>
    <property type="match status" value="1"/>
</dbReference>
<dbReference type="NCBIfam" id="NF002461">
    <property type="entry name" value="PRK01663.1"/>
    <property type="match status" value="1"/>
</dbReference>
<dbReference type="Proteomes" id="UP001596101">
    <property type="component" value="Unassembled WGS sequence"/>
</dbReference>
<evidence type="ECO:0000256" key="7">
    <source>
        <dbReference type="SAM" id="Phobius"/>
    </source>
</evidence>
<evidence type="ECO:0000256" key="1">
    <source>
        <dbReference type="ARBA" id="ARBA00004141"/>
    </source>
</evidence>
<evidence type="ECO:0000256" key="2">
    <source>
        <dbReference type="ARBA" id="ARBA00022448"/>
    </source>
</evidence>
<dbReference type="EMBL" id="JBHSMR010000013">
    <property type="protein sequence ID" value="MFC5479099.1"/>
    <property type="molecule type" value="Genomic_DNA"/>
</dbReference>
<dbReference type="PRINTS" id="PR00173">
    <property type="entry name" value="EDTRNSPORT"/>
</dbReference>
<dbReference type="PROSITE" id="PS00713">
    <property type="entry name" value="NA_DICARBOXYL_SYMP_1"/>
    <property type="match status" value="1"/>
</dbReference>
<dbReference type="InterPro" id="IPR018107">
    <property type="entry name" value="Na-dicarboxylate_symporter_CS"/>
</dbReference>
<dbReference type="Gene3D" id="1.10.3860.10">
    <property type="entry name" value="Sodium:dicarboxylate symporter"/>
    <property type="match status" value="1"/>
</dbReference>